<proteinExistence type="predicted"/>
<evidence type="ECO:0000313" key="2">
    <source>
        <dbReference type="EMBL" id="PRM86853.1"/>
    </source>
</evidence>
<organism evidence="2 3">
    <name type="scientific">Aliarcobacter cryaerophilus</name>
    <dbReference type="NCBI Taxonomy" id="28198"/>
    <lineage>
        <taxon>Bacteria</taxon>
        <taxon>Pseudomonadati</taxon>
        <taxon>Campylobacterota</taxon>
        <taxon>Epsilonproteobacteria</taxon>
        <taxon>Campylobacterales</taxon>
        <taxon>Arcobacteraceae</taxon>
        <taxon>Aliarcobacter</taxon>
    </lineage>
</organism>
<gene>
    <name evidence="2" type="ORF">CJ671_10700</name>
</gene>
<feature type="compositionally biased region" description="Basic residues" evidence="1">
    <location>
        <begin position="1"/>
        <end position="12"/>
    </location>
</feature>
<comment type="caution">
    <text evidence="2">The sequence shown here is derived from an EMBL/GenBank/DDBJ whole genome shotgun (WGS) entry which is preliminary data.</text>
</comment>
<feature type="compositionally biased region" description="Polar residues" evidence="1">
    <location>
        <begin position="16"/>
        <end position="26"/>
    </location>
</feature>
<protein>
    <submittedName>
        <fullName evidence="2">Uncharacterized protein</fullName>
    </submittedName>
</protein>
<evidence type="ECO:0000256" key="1">
    <source>
        <dbReference type="SAM" id="MobiDB-lite"/>
    </source>
</evidence>
<accession>A0A2S9SJV2</accession>
<sequence>MLKKRQKKRARRTGPITGSNVSNVVPSQEVHHVGTNEVFPGKQVNNNHSHLTKQPLFSESAKKLTTAGVVNLVRLGASPFADRPIRPHPPACG</sequence>
<dbReference type="EMBL" id="NXGH01000100">
    <property type="protein sequence ID" value="PRM86853.1"/>
    <property type="molecule type" value="Genomic_DNA"/>
</dbReference>
<dbReference type="AlphaFoldDB" id="A0A2S9SJV2"/>
<name>A0A2S9SJV2_9BACT</name>
<evidence type="ECO:0000313" key="3">
    <source>
        <dbReference type="Proteomes" id="UP000238649"/>
    </source>
</evidence>
<dbReference type="Proteomes" id="UP000238649">
    <property type="component" value="Unassembled WGS sequence"/>
</dbReference>
<reference evidence="2 3" key="1">
    <citation type="submission" date="2017-09" db="EMBL/GenBank/DDBJ databases">
        <title>Reassesment of A. cryaerophilus.</title>
        <authorList>
            <person name="Perez-Cataluna A."/>
            <person name="Collado L."/>
            <person name="Salgado O."/>
            <person name="Lefinanco V."/>
            <person name="Figueras M.J."/>
        </authorList>
    </citation>
    <scope>NUCLEOTIDE SEQUENCE [LARGE SCALE GENOMIC DNA]</scope>
    <source>
        <strain evidence="2 3">LMG 9871</strain>
    </source>
</reference>
<feature type="region of interest" description="Disordered" evidence="1">
    <location>
        <begin position="1"/>
        <end position="26"/>
    </location>
</feature>